<evidence type="ECO:0000256" key="3">
    <source>
        <dbReference type="ARBA" id="ARBA00022729"/>
    </source>
</evidence>
<feature type="chain" id="PRO_5022217261" evidence="5">
    <location>
        <begin position="22"/>
        <end position="579"/>
    </location>
</feature>
<dbReference type="GO" id="GO:0015833">
    <property type="term" value="P:peptide transport"/>
    <property type="evidence" value="ECO:0007669"/>
    <property type="project" value="TreeGrafter"/>
</dbReference>
<dbReference type="InterPro" id="IPR039424">
    <property type="entry name" value="SBP_5"/>
</dbReference>
<evidence type="ECO:0000259" key="6">
    <source>
        <dbReference type="Pfam" id="PF00496"/>
    </source>
</evidence>
<dbReference type="Proteomes" id="UP000318093">
    <property type="component" value="Unassembled WGS sequence"/>
</dbReference>
<feature type="compositionally biased region" description="Low complexity" evidence="4">
    <location>
        <begin position="20"/>
        <end position="33"/>
    </location>
</feature>
<accession>A0A537J541</accession>
<comment type="caution">
    <text evidence="7">The sequence shown here is derived from an EMBL/GenBank/DDBJ whole genome shotgun (WGS) entry which is preliminary data.</text>
</comment>
<evidence type="ECO:0000256" key="1">
    <source>
        <dbReference type="ARBA" id="ARBA00005695"/>
    </source>
</evidence>
<evidence type="ECO:0000256" key="4">
    <source>
        <dbReference type="SAM" id="MobiDB-lite"/>
    </source>
</evidence>
<name>A0A537J541_9BACT</name>
<evidence type="ECO:0000256" key="2">
    <source>
        <dbReference type="ARBA" id="ARBA00022448"/>
    </source>
</evidence>
<feature type="signal peptide" evidence="5">
    <location>
        <begin position="1"/>
        <end position="21"/>
    </location>
</feature>
<dbReference type="PIRSF" id="PIRSF002741">
    <property type="entry name" value="MppA"/>
    <property type="match status" value="1"/>
</dbReference>
<evidence type="ECO:0000313" key="7">
    <source>
        <dbReference type="EMBL" id="TMI78681.1"/>
    </source>
</evidence>
<dbReference type="SUPFAM" id="SSF53850">
    <property type="entry name" value="Periplasmic binding protein-like II"/>
    <property type="match status" value="1"/>
</dbReference>
<keyword evidence="2" id="KW-0813">Transport</keyword>
<dbReference type="GO" id="GO:1904680">
    <property type="term" value="F:peptide transmembrane transporter activity"/>
    <property type="evidence" value="ECO:0007669"/>
    <property type="project" value="TreeGrafter"/>
</dbReference>
<protein>
    <submittedName>
        <fullName evidence="7">ABC transporter substrate-binding protein</fullName>
    </submittedName>
</protein>
<dbReference type="GO" id="GO:0043190">
    <property type="term" value="C:ATP-binding cassette (ABC) transporter complex"/>
    <property type="evidence" value="ECO:0007669"/>
    <property type="project" value="InterPro"/>
</dbReference>
<evidence type="ECO:0000256" key="5">
    <source>
        <dbReference type="SAM" id="SignalP"/>
    </source>
</evidence>
<dbReference type="Gene3D" id="3.10.105.10">
    <property type="entry name" value="Dipeptide-binding Protein, Domain 3"/>
    <property type="match status" value="1"/>
</dbReference>
<gene>
    <name evidence="7" type="ORF">E6H03_11675</name>
</gene>
<dbReference type="CDD" id="cd08500">
    <property type="entry name" value="PBP2_NikA_DppA_OppA_like_4"/>
    <property type="match status" value="1"/>
</dbReference>
<proteinExistence type="inferred from homology"/>
<dbReference type="Gene3D" id="3.40.190.10">
    <property type="entry name" value="Periplasmic binding protein-like II"/>
    <property type="match status" value="1"/>
</dbReference>
<feature type="domain" description="Solute-binding protein family 5" evidence="6">
    <location>
        <begin position="95"/>
        <end position="484"/>
    </location>
</feature>
<sequence length="579" mass="64216">MKHLAVIAIAAVLLLPPAAGAAPPNASPTSPSLPGLPHPKVMLGEPGRFGGTFLDAQVADPRTFNPILVQEASSSGAIGGLFDGLVEDNGETTETEPALAESWRTSPDGRTWTFKLRQGLQWSDGAPMTADDVAFTFHVIYDSKIPNSLQNVLTVAGKPLEVTKVDALTIRFWTVEPFGPFLRSIGVGILPRHKLDAPYQAGKFNQTWGVNTPPSELVGTGAYIMTEYKPAQRITYARNLHYWRVDLAGRRLPYIERLVLTIVPSQEAHKLLFLQGQTDSYGVRPREYAEFKRGEKAGRYTVYDGGPSFGSEFLSLNQNPRSGLPDYKLKWFQNQKFRQGVAYAVDRQAIIDQVYAGQAIPEYGPESPADKFFFDPHVMQYPYDLDKAAATLAEAGFKKGADGLLRDADGHPVEFIISTNADNQDRVAIGNIIRQDLEKLGMHVTLAPEAFNTLVNKLVESFKWEAMVLGLTGGIEPHNGQNVWKSSGSLHMWNPKEATPATRWETEVDRYFNLGATTVDQNRRKAYYDKYQEIIAEQVPVVYTAIPNAYVAVRNKFGNIKYTAFGGPFWNFPVVYIKP</sequence>
<dbReference type="Pfam" id="PF00496">
    <property type="entry name" value="SBP_bac_5"/>
    <property type="match status" value="1"/>
</dbReference>
<dbReference type="EMBL" id="VBAN01000395">
    <property type="protein sequence ID" value="TMI78681.1"/>
    <property type="molecule type" value="Genomic_DNA"/>
</dbReference>
<dbReference type="InterPro" id="IPR000914">
    <property type="entry name" value="SBP_5_dom"/>
</dbReference>
<dbReference type="AlphaFoldDB" id="A0A537J541"/>
<comment type="similarity">
    <text evidence="1">Belongs to the bacterial solute-binding protein 5 family.</text>
</comment>
<evidence type="ECO:0000313" key="8">
    <source>
        <dbReference type="Proteomes" id="UP000318093"/>
    </source>
</evidence>
<dbReference type="PANTHER" id="PTHR30290:SF9">
    <property type="entry name" value="OLIGOPEPTIDE-BINDING PROTEIN APPA"/>
    <property type="match status" value="1"/>
</dbReference>
<keyword evidence="3 5" id="KW-0732">Signal</keyword>
<feature type="region of interest" description="Disordered" evidence="4">
    <location>
        <begin position="20"/>
        <end position="41"/>
    </location>
</feature>
<dbReference type="Gene3D" id="3.90.76.10">
    <property type="entry name" value="Dipeptide-binding Protein, Domain 1"/>
    <property type="match status" value="1"/>
</dbReference>
<dbReference type="GO" id="GO:0042597">
    <property type="term" value="C:periplasmic space"/>
    <property type="evidence" value="ECO:0007669"/>
    <property type="project" value="UniProtKB-ARBA"/>
</dbReference>
<reference evidence="7 8" key="1">
    <citation type="journal article" date="2019" name="Nat. Microbiol.">
        <title>Mediterranean grassland soil C-N compound turnover is dependent on rainfall and depth, and is mediated by genomically divergent microorganisms.</title>
        <authorList>
            <person name="Diamond S."/>
            <person name="Andeer P.F."/>
            <person name="Li Z."/>
            <person name="Crits-Christoph A."/>
            <person name="Burstein D."/>
            <person name="Anantharaman K."/>
            <person name="Lane K.R."/>
            <person name="Thomas B.C."/>
            <person name="Pan C."/>
            <person name="Northen T.R."/>
            <person name="Banfield J.F."/>
        </authorList>
    </citation>
    <scope>NUCLEOTIDE SEQUENCE [LARGE SCALE GENOMIC DNA]</scope>
    <source>
        <strain evidence="7">NP_6</strain>
    </source>
</reference>
<organism evidence="7 8">
    <name type="scientific">Candidatus Segetimicrobium genomatis</name>
    <dbReference type="NCBI Taxonomy" id="2569760"/>
    <lineage>
        <taxon>Bacteria</taxon>
        <taxon>Bacillati</taxon>
        <taxon>Candidatus Sysuimicrobiota</taxon>
        <taxon>Candidatus Sysuimicrobiia</taxon>
        <taxon>Candidatus Sysuimicrobiales</taxon>
        <taxon>Candidatus Segetimicrobiaceae</taxon>
        <taxon>Candidatus Segetimicrobium</taxon>
    </lineage>
</organism>
<dbReference type="PANTHER" id="PTHR30290">
    <property type="entry name" value="PERIPLASMIC BINDING COMPONENT OF ABC TRANSPORTER"/>
    <property type="match status" value="1"/>
</dbReference>
<dbReference type="InterPro" id="IPR030678">
    <property type="entry name" value="Peptide/Ni-bd"/>
</dbReference>